<dbReference type="InterPro" id="IPR032466">
    <property type="entry name" value="Metal_Hydrolase"/>
</dbReference>
<dbReference type="GO" id="GO:0016787">
    <property type="term" value="F:hydrolase activity"/>
    <property type="evidence" value="ECO:0007669"/>
    <property type="project" value="UniProtKB-KW"/>
</dbReference>
<dbReference type="InterPro" id="IPR011059">
    <property type="entry name" value="Metal-dep_hydrolase_composite"/>
</dbReference>
<sequence length="541" mass="58165">MAIVVFTGGTIRVDGQQPDIDRLVVVDGVVVDDAHPVSSDAEHVDLDGGLLLPAFGDGHAHPLLAGRERTGPALRDAARVAEIVERVREWAAASDAAWLVGGSYDATIVEGGLFDARWLDDAVPDRPVVLHAWDYHTVWVNSAALRAAGVDADTPDPELGRIVRRADGSPSGTLIERPAIDLVLDHAPRPSLADDVEALAAATAALAAHGIAWVQEAWTEAPDVPTWIAAARAGRLAVDVDLALRADPTRWPAQLDELRKTAAQVSAAPGLTCRTVKFFVDGILENHTAHLLECYHDARTRGLPNWRPDQLVDAVAACDAAGFDVHLHAIGDAAVRAALDAAEGIRESLRRGRRLTIAHAQVVDPADLPRLADLDVTFCFQPQWAMADDVMTELTLPRLGPHRERQYRMRAARDAGARLSFGSDWPVTSPDVLVGLRTAVTRQDAAGRPAGGWQPDERLTLSEAIDAATSGVAHQAGDHATRGTLRPGMRADLVWLDRDVRRGPADRIADARIRGTWRRGIRTYTAPVPEPAAVSPEQESA</sequence>
<evidence type="ECO:0000259" key="1">
    <source>
        <dbReference type="Pfam" id="PF07969"/>
    </source>
</evidence>
<dbReference type="PANTHER" id="PTHR22642:SF2">
    <property type="entry name" value="PROTEIN LONG AFTER FAR-RED 3"/>
    <property type="match status" value="1"/>
</dbReference>
<dbReference type="RefSeq" id="WP_316000696.1">
    <property type="nucleotide sequence ID" value="NZ_JAWDIU010000001.1"/>
</dbReference>
<evidence type="ECO:0000313" key="3">
    <source>
        <dbReference type="Proteomes" id="UP001256673"/>
    </source>
</evidence>
<keyword evidence="3" id="KW-1185">Reference proteome</keyword>
<accession>A0ABU3RSI8</accession>
<dbReference type="Pfam" id="PF07969">
    <property type="entry name" value="Amidohydro_3"/>
    <property type="match status" value="1"/>
</dbReference>
<gene>
    <name evidence="2" type="ORF">RWH43_03715</name>
</gene>
<proteinExistence type="predicted"/>
<dbReference type="PANTHER" id="PTHR22642">
    <property type="entry name" value="IMIDAZOLONEPROPIONASE"/>
    <property type="match status" value="1"/>
</dbReference>
<reference evidence="2 3" key="1">
    <citation type="submission" date="2023-09" db="EMBL/GenBank/DDBJ databases">
        <title>Microbacterium fusihabitans sp. nov., Microbacterium phycihabitans sp. nov., and Microbacterium cervinum sp. nov., isolated from dried seaweeds of beach.</title>
        <authorList>
            <person name="Lee S.D."/>
        </authorList>
    </citation>
    <scope>NUCLEOTIDE SEQUENCE [LARGE SCALE GENOMIC DNA]</scope>
    <source>
        <strain evidence="2 3">KSW2-21</strain>
    </source>
</reference>
<dbReference type="CDD" id="cd01300">
    <property type="entry name" value="YtcJ_like"/>
    <property type="match status" value="1"/>
</dbReference>
<comment type="caution">
    <text evidence="2">The sequence shown here is derived from an EMBL/GenBank/DDBJ whole genome shotgun (WGS) entry which is preliminary data.</text>
</comment>
<name>A0ABU3RSI8_9MICO</name>
<feature type="domain" description="Amidohydrolase 3" evidence="1">
    <location>
        <begin position="44"/>
        <end position="522"/>
    </location>
</feature>
<dbReference type="Gene3D" id="3.20.20.140">
    <property type="entry name" value="Metal-dependent hydrolases"/>
    <property type="match status" value="1"/>
</dbReference>
<dbReference type="Gene3D" id="3.10.310.70">
    <property type="match status" value="1"/>
</dbReference>
<dbReference type="Gene3D" id="2.30.40.10">
    <property type="entry name" value="Urease, subunit C, domain 1"/>
    <property type="match status" value="1"/>
</dbReference>
<dbReference type="InterPro" id="IPR033932">
    <property type="entry name" value="YtcJ-like"/>
</dbReference>
<dbReference type="Proteomes" id="UP001256673">
    <property type="component" value="Unassembled WGS sequence"/>
</dbReference>
<dbReference type="EC" id="3.5.-.-" evidence="2"/>
<keyword evidence="2" id="KW-0378">Hydrolase</keyword>
<dbReference type="EMBL" id="JAWDIU010000001">
    <property type="protein sequence ID" value="MDU0325861.1"/>
    <property type="molecule type" value="Genomic_DNA"/>
</dbReference>
<dbReference type="SUPFAM" id="SSF51338">
    <property type="entry name" value="Composite domain of metallo-dependent hydrolases"/>
    <property type="match status" value="1"/>
</dbReference>
<dbReference type="InterPro" id="IPR013108">
    <property type="entry name" value="Amidohydro_3"/>
</dbReference>
<organism evidence="2 3">
    <name type="scientific">Microbacterium algihabitans</name>
    <dbReference type="NCBI Taxonomy" id="3075992"/>
    <lineage>
        <taxon>Bacteria</taxon>
        <taxon>Bacillati</taxon>
        <taxon>Actinomycetota</taxon>
        <taxon>Actinomycetes</taxon>
        <taxon>Micrococcales</taxon>
        <taxon>Microbacteriaceae</taxon>
        <taxon>Microbacterium</taxon>
    </lineage>
</organism>
<protein>
    <submittedName>
        <fullName evidence="2">Amidohydrolase</fullName>
        <ecNumber evidence="2">3.5.-.-</ecNumber>
    </submittedName>
</protein>
<dbReference type="SUPFAM" id="SSF51556">
    <property type="entry name" value="Metallo-dependent hydrolases"/>
    <property type="match status" value="1"/>
</dbReference>
<evidence type="ECO:0000313" key="2">
    <source>
        <dbReference type="EMBL" id="MDU0325861.1"/>
    </source>
</evidence>